<dbReference type="EMBL" id="CM056810">
    <property type="protein sequence ID" value="KAJ8644721.1"/>
    <property type="molecule type" value="Genomic_DNA"/>
</dbReference>
<dbReference type="Proteomes" id="UP001234297">
    <property type="component" value="Chromosome 2"/>
</dbReference>
<evidence type="ECO:0000313" key="1">
    <source>
        <dbReference type="EMBL" id="KAJ8644721.1"/>
    </source>
</evidence>
<accession>A0ACC2MH70</accession>
<comment type="caution">
    <text evidence="1">The sequence shown here is derived from an EMBL/GenBank/DDBJ whole genome shotgun (WGS) entry which is preliminary data.</text>
</comment>
<gene>
    <name evidence="1" type="ORF">MRB53_006469</name>
</gene>
<protein>
    <submittedName>
        <fullName evidence="1">Uncharacterized protein</fullName>
    </submittedName>
</protein>
<proteinExistence type="predicted"/>
<keyword evidence="2" id="KW-1185">Reference proteome</keyword>
<sequence>MERICDNELIDKAREYLGLSELEKSNQDGGVLCVNVGDALLLHNQPSLVRAQAVLLDRLKAQRMVVPSLRAVFAIGRQHNYPQNRRGLSTIL</sequence>
<organism evidence="1 2">
    <name type="scientific">Persea americana</name>
    <name type="common">Avocado</name>
    <dbReference type="NCBI Taxonomy" id="3435"/>
    <lineage>
        <taxon>Eukaryota</taxon>
        <taxon>Viridiplantae</taxon>
        <taxon>Streptophyta</taxon>
        <taxon>Embryophyta</taxon>
        <taxon>Tracheophyta</taxon>
        <taxon>Spermatophyta</taxon>
        <taxon>Magnoliopsida</taxon>
        <taxon>Magnoliidae</taxon>
        <taxon>Laurales</taxon>
        <taxon>Lauraceae</taxon>
        <taxon>Persea</taxon>
    </lineage>
</organism>
<name>A0ACC2MH70_PERAE</name>
<evidence type="ECO:0000313" key="2">
    <source>
        <dbReference type="Proteomes" id="UP001234297"/>
    </source>
</evidence>
<reference evidence="1 2" key="1">
    <citation type="journal article" date="2022" name="Hortic Res">
        <title>A haplotype resolved chromosomal level avocado genome allows analysis of novel avocado genes.</title>
        <authorList>
            <person name="Nath O."/>
            <person name="Fletcher S.J."/>
            <person name="Hayward A."/>
            <person name="Shaw L.M."/>
            <person name="Masouleh A.K."/>
            <person name="Furtado A."/>
            <person name="Henry R.J."/>
            <person name="Mitter N."/>
        </authorList>
    </citation>
    <scope>NUCLEOTIDE SEQUENCE [LARGE SCALE GENOMIC DNA]</scope>
    <source>
        <strain evidence="2">cv. Hass</strain>
    </source>
</reference>